<evidence type="ECO:0000256" key="7">
    <source>
        <dbReference type="PIRSR" id="PIRSR601486-1"/>
    </source>
</evidence>
<dbReference type="OrthoDB" id="9790913at2"/>
<keyword evidence="5" id="KW-0408">Iron</keyword>
<dbReference type="InterPro" id="IPR044203">
    <property type="entry name" value="GlbO/GLB3-like"/>
</dbReference>
<keyword evidence="9" id="KW-1185">Reference proteome</keyword>
<dbReference type="GO" id="GO:0046872">
    <property type="term" value="F:metal ion binding"/>
    <property type="evidence" value="ECO:0007669"/>
    <property type="project" value="UniProtKB-KW"/>
</dbReference>
<evidence type="ECO:0000256" key="3">
    <source>
        <dbReference type="ARBA" id="ARBA00022617"/>
    </source>
</evidence>
<dbReference type="GO" id="GO:0005344">
    <property type="term" value="F:oxygen carrier activity"/>
    <property type="evidence" value="ECO:0007669"/>
    <property type="project" value="InterPro"/>
</dbReference>
<evidence type="ECO:0000256" key="2">
    <source>
        <dbReference type="ARBA" id="ARBA00022448"/>
    </source>
</evidence>
<dbReference type="AlphaFoldDB" id="A0A1L3MU94"/>
<reference evidence="8 9" key="1">
    <citation type="journal article" date="2016" name="Sci. Rep.">
        <title>Complete genome sequence and transcriptomic analysis of a novel marine strain Bacillus weihaiensis reveals the mechanism of brown algae degradation.</title>
        <authorList>
            <person name="Zhu Y."/>
            <person name="Chen P."/>
            <person name="Bao Y."/>
            <person name="Men Y."/>
            <person name="Zeng Y."/>
            <person name="Yang J."/>
            <person name="Sun J."/>
            <person name="Sun Y."/>
        </authorList>
    </citation>
    <scope>NUCLEOTIDE SEQUENCE [LARGE SCALE GENOMIC DNA]</scope>
    <source>
        <strain evidence="8 9">Alg07</strain>
    </source>
</reference>
<dbReference type="GO" id="GO:0019825">
    <property type="term" value="F:oxygen binding"/>
    <property type="evidence" value="ECO:0007669"/>
    <property type="project" value="InterPro"/>
</dbReference>
<comment type="cofactor">
    <cofactor evidence="1">
        <name>heme</name>
        <dbReference type="ChEBI" id="CHEBI:30413"/>
    </cofactor>
</comment>
<comment type="similarity">
    <text evidence="6">Belongs to the truncated hemoglobin family. Group II subfamily.</text>
</comment>
<keyword evidence="2" id="KW-0813">Transport</keyword>
<organism evidence="8 9">
    <name type="scientific">Bacillus weihaiensis</name>
    <dbReference type="NCBI Taxonomy" id="1547283"/>
    <lineage>
        <taxon>Bacteria</taxon>
        <taxon>Bacillati</taxon>
        <taxon>Bacillota</taxon>
        <taxon>Bacilli</taxon>
        <taxon>Bacillales</taxon>
        <taxon>Bacillaceae</taxon>
        <taxon>Bacillus</taxon>
    </lineage>
</organism>
<sequence length="143" mass="16710">MTEQYVTPFEAIGEVQLSQLVDSFYGKVQNHPLLSPIFPKDLTETRRKQKQFLTQYLGGPQLYTEEHGHPMLRARHLPFEITPRRADAWLSCMEQAMDEVELEPTIREFLMHRLHLTAHHMVNTAENQISTEQKEVKNHEGES</sequence>
<dbReference type="PANTHER" id="PTHR47366">
    <property type="entry name" value="TWO-ON-TWO HEMOGLOBIN-3"/>
    <property type="match status" value="1"/>
</dbReference>
<dbReference type="Gene3D" id="1.10.490.10">
    <property type="entry name" value="Globins"/>
    <property type="match status" value="1"/>
</dbReference>
<dbReference type="RefSeq" id="WP_072580704.1">
    <property type="nucleotide sequence ID" value="NZ_CP016020.1"/>
</dbReference>
<protein>
    <recommendedName>
        <fullName evidence="10">Globin</fullName>
    </recommendedName>
</protein>
<evidence type="ECO:0008006" key="10">
    <source>
        <dbReference type="Google" id="ProtNLM"/>
    </source>
</evidence>
<dbReference type="STRING" id="1547283.A9C19_14830"/>
<evidence type="ECO:0000313" key="9">
    <source>
        <dbReference type="Proteomes" id="UP000181936"/>
    </source>
</evidence>
<keyword evidence="3 7" id="KW-0349">Heme</keyword>
<dbReference type="FunFam" id="1.10.490.10:FF:000004">
    <property type="entry name" value="Group 2 hemoglobin yjbI"/>
    <property type="match status" value="1"/>
</dbReference>
<dbReference type="Pfam" id="PF01152">
    <property type="entry name" value="Bac_globin"/>
    <property type="match status" value="1"/>
</dbReference>
<proteinExistence type="inferred from homology"/>
<dbReference type="PANTHER" id="PTHR47366:SF1">
    <property type="entry name" value="TWO-ON-TWO HEMOGLOBIN-3"/>
    <property type="match status" value="1"/>
</dbReference>
<name>A0A1L3MU94_9BACI</name>
<evidence type="ECO:0000256" key="5">
    <source>
        <dbReference type="ARBA" id="ARBA00023004"/>
    </source>
</evidence>
<keyword evidence="4" id="KW-0479">Metal-binding</keyword>
<dbReference type="CDD" id="cd14772">
    <property type="entry name" value="TrHb2_Bs-trHb-like_O"/>
    <property type="match status" value="1"/>
</dbReference>
<evidence type="ECO:0000256" key="6">
    <source>
        <dbReference type="ARBA" id="ARBA00034496"/>
    </source>
</evidence>
<dbReference type="PROSITE" id="PS01213">
    <property type="entry name" value="GLOBIN_FAM_2"/>
    <property type="match status" value="1"/>
</dbReference>
<dbReference type="InterPro" id="IPR012292">
    <property type="entry name" value="Globin/Proto"/>
</dbReference>
<dbReference type="EMBL" id="CP016020">
    <property type="protein sequence ID" value="APH05907.1"/>
    <property type="molecule type" value="Genomic_DNA"/>
</dbReference>
<gene>
    <name evidence="8" type="ORF">A9C19_14830</name>
</gene>
<feature type="binding site" description="distal binding residue" evidence="7">
    <location>
        <position position="119"/>
    </location>
    <ligand>
        <name>heme</name>
        <dbReference type="ChEBI" id="CHEBI:30413"/>
    </ligand>
    <ligandPart>
        <name>Fe</name>
        <dbReference type="ChEBI" id="CHEBI:18248"/>
    </ligandPart>
</feature>
<evidence type="ECO:0000256" key="1">
    <source>
        <dbReference type="ARBA" id="ARBA00001971"/>
    </source>
</evidence>
<dbReference type="KEGG" id="bwh:A9C19_14830"/>
<dbReference type="Proteomes" id="UP000181936">
    <property type="component" value="Chromosome"/>
</dbReference>
<accession>A0A1L3MU94</accession>
<dbReference type="GO" id="GO:0020037">
    <property type="term" value="F:heme binding"/>
    <property type="evidence" value="ECO:0007669"/>
    <property type="project" value="InterPro"/>
</dbReference>
<dbReference type="SUPFAM" id="SSF46458">
    <property type="entry name" value="Globin-like"/>
    <property type="match status" value="1"/>
</dbReference>
<evidence type="ECO:0000313" key="8">
    <source>
        <dbReference type="EMBL" id="APH05907.1"/>
    </source>
</evidence>
<dbReference type="InterPro" id="IPR009050">
    <property type="entry name" value="Globin-like_sf"/>
</dbReference>
<dbReference type="InterPro" id="IPR019795">
    <property type="entry name" value="Globin_bac-like_CS"/>
</dbReference>
<evidence type="ECO:0000256" key="4">
    <source>
        <dbReference type="ARBA" id="ARBA00022723"/>
    </source>
</evidence>
<dbReference type="InterPro" id="IPR001486">
    <property type="entry name" value="Hemoglobin_trunc"/>
</dbReference>